<dbReference type="InterPro" id="IPR017026">
    <property type="entry name" value="ImuA"/>
</dbReference>
<evidence type="ECO:0000313" key="2">
    <source>
        <dbReference type="Proteomes" id="UP001501207"/>
    </source>
</evidence>
<dbReference type="EMBL" id="BAABFN010000001">
    <property type="protein sequence ID" value="GAA4299692.1"/>
    <property type="molecule type" value="Genomic_DNA"/>
</dbReference>
<dbReference type="PIRSF" id="PIRSF034285">
    <property type="entry name" value="UCP034285"/>
    <property type="match status" value="1"/>
</dbReference>
<proteinExistence type="predicted"/>
<dbReference type="SUPFAM" id="SSF52540">
    <property type="entry name" value="P-loop containing nucleoside triphosphate hydrolases"/>
    <property type="match status" value="1"/>
</dbReference>
<dbReference type="Proteomes" id="UP001501207">
    <property type="component" value="Unassembled WGS sequence"/>
</dbReference>
<accession>A0ABP8FBD6</accession>
<name>A0ABP8FBD6_9BACT</name>
<reference evidence="2" key="1">
    <citation type="journal article" date="2019" name="Int. J. Syst. Evol. Microbiol.">
        <title>The Global Catalogue of Microorganisms (GCM) 10K type strain sequencing project: providing services to taxonomists for standard genome sequencing and annotation.</title>
        <authorList>
            <consortium name="The Broad Institute Genomics Platform"/>
            <consortium name="The Broad Institute Genome Sequencing Center for Infectious Disease"/>
            <person name="Wu L."/>
            <person name="Ma J."/>
        </authorList>
    </citation>
    <scope>NUCLEOTIDE SEQUENCE [LARGE SCALE GENOMIC DNA]</scope>
    <source>
        <strain evidence="2">JCM 17664</strain>
    </source>
</reference>
<organism evidence="1 2">
    <name type="scientific">Compostibacter hankyongensis</name>
    <dbReference type="NCBI Taxonomy" id="1007089"/>
    <lineage>
        <taxon>Bacteria</taxon>
        <taxon>Pseudomonadati</taxon>
        <taxon>Bacteroidota</taxon>
        <taxon>Chitinophagia</taxon>
        <taxon>Chitinophagales</taxon>
        <taxon>Chitinophagaceae</taxon>
        <taxon>Compostibacter</taxon>
    </lineage>
</organism>
<sequence length="252" mass="27525">MPIENRHIACPDTDAKAHIFQKLQKEILALQGLHKPGESLRVNAGLGAVEAAFPDGVFPTGAMHEFISQGPEEAAATEGFMAGLLGGLMQQGGFCLWVGSPLFPPALTRFGIAPEKILFVTTTRPKEILWAVEEGLRCAGLTAVVGRLQELSFTAARRLQLAVEQSRVTGFIHRCRPRSENTIACVARWRIKPLPARTEDALPGVGHPRWTVQLLRARNGKPGAWQLEWAEGRFHVLPPAATAPEVRIRKIG</sequence>
<evidence type="ECO:0000313" key="1">
    <source>
        <dbReference type="EMBL" id="GAA4299692.1"/>
    </source>
</evidence>
<comment type="caution">
    <text evidence="1">The sequence shown here is derived from an EMBL/GenBank/DDBJ whole genome shotgun (WGS) entry which is preliminary data.</text>
</comment>
<dbReference type="InterPro" id="IPR027417">
    <property type="entry name" value="P-loop_NTPase"/>
</dbReference>
<keyword evidence="2" id="KW-1185">Reference proteome</keyword>
<dbReference type="Gene3D" id="3.40.50.300">
    <property type="entry name" value="P-loop containing nucleotide triphosphate hydrolases"/>
    <property type="match status" value="1"/>
</dbReference>
<dbReference type="RefSeq" id="WP_344973380.1">
    <property type="nucleotide sequence ID" value="NZ_BAABFN010000001.1"/>
</dbReference>
<protein>
    <submittedName>
        <fullName evidence="1">ImuA family protein</fullName>
    </submittedName>
</protein>
<gene>
    <name evidence="1" type="ORF">GCM10023143_00170</name>
</gene>